<dbReference type="CDD" id="cd05233">
    <property type="entry name" value="SDR_c"/>
    <property type="match status" value="1"/>
</dbReference>
<evidence type="ECO:0000256" key="1">
    <source>
        <dbReference type="ARBA" id="ARBA00006484"/>
    </source>
</evidence>
<evidence type="ECO:0000256" key="3">
    <source>
        <dbReference type="RuleBase" id="RU000363"/>
    </source>
</evidence>
<evidence type="ECO:0008006" key="6">
    <source>
        <dbReference type="Google" id="ProtNLM"/>
    </source>
</evidence>
<dbReference type="InterPro" id="IPR002347">
    <property type="entry name" value="SDR_fam"/>
</dbReference>
<keyword evidence="2" id="KW-0560">Oxidoreductase</keyword>
<reference evidence="5" key="1">
    <citation type="submission" date="2017-04" db="EMBL/GenBank/DDBJ databases">
        <authorList>
            <person name="Varghese N."/>
            <person name="Submissions S."/>
        </authorList>
    </citation>
    <scope>NUCLEOTIDE SEQUENCE [LARGE SCALE GENOMIC DNA]</scope>
    <source>
        <strain evidence="5">DSM 4125</strain>
    </source>
</reference>
<dbReference type="PIRSF" id="PIRSF000126">
    <property type="entry name" value="11-beta-HSD1"/>
    <property type="match status" value="1"/>
</dbReference>
<proteinExistence type="inferred from homology"/>
<comment type="similarity">
    <text evidence="1 3">Belongs to the short-chain dehydrogenases/reductases (SDR) family.</text>
</comment>
<dbReference type="PRINTS" id="PR00081">
    <property type="entry name" value="GDHRDH"/>
</dbReference>
<dbReference type="InterPro" id="IPR036291">
    <property type="entry name" value="NAD(P)-bd_dom_sf"/>
</dbReference>
<evidence type="ECO:0000313" key="5">
    <source>
        <dbReference type="Proteomes" id="UP000193804"/>
    </source>
</evidence>
<accession>A0A1X7LAP6</accession>
<dbReference type="Pfam" id="PF00106">
    <property type="entry name" value="adh_short"/>
    <property type="match status" value="1"/>
</dbReference>
<name>A0A1X7LAP6_9BACT</name>
<sequence>MNIQSQNNNIMKTALITGASSGIGLELAKIHAQKGHNLVLVARSEQKLNDLKKELESQYKITATVISSDLSNPEAAHQLFELTEKDNIQVDYLINNAGFGDFEEFHKSDLNKALEMIGLNIKSLTILTRLYLDGMVKRKSGKIMQLASTASFQPGPLMAVYYATKHYVLAFSEAIAEELNGKGVTVTALCPGPTASGFQNAADLGDSKLVKGKKLPTSAQVAKYGFESMMKGKRVAIHGFQNKLMAFSVRFTPRSWVTALVKKLSEKE</sequence>
<dbReference type="AlphaFoldDB" id="A0A1X7LAP6"/>
<dbReference type="STRING" id="1028.SAMN05661096_03737"/>
<dbReference type="EMBL" id="FXAW01000009">
    <property type="protein sequence ID" value="SMG50780.1"/>
    <property type="molecule type" value="Genomic_DNA"/>
</dbReference>
<evidence type="ECO:0000313" key="4">
    <source>
        <dbReference type="EMBL" id="SMG50780.1"/>
    </source>
</evidence>
<organism evidence="4 5">
    <name type="scientific">Marivirga sericea</name>
    <dbReference type="NCBI Taxonomy" id="1028"/>
    <lineage>
        <taxon>Bacteria</taxon>
        <taxon>Pseudomonadati</taxon>
        <taxon>Bacteroidota</taxon>
        <taxon>Cytophagia</taxon>
        <taxon>Cytophagales</taxon>
        <taxon>Marivirgaceae</taxon>
        <taxon>Marivirga</taxon>
    </lineage>
</organism>
<dbReference type="PRINTS" id="PR00080">
    <property type="entry name" value="SDRFAMILY"/>
</dbReference>
<gene>
    <name evidence="4" type="ORF">SAMN05661096_03737</name>
</gene>
<dbReference type="PANTHER" id="PTHR43086">
    <property type="entry name" value="VERY-LONG-CHAIN 3-OXOOACYL-COA REDUCTASE"/>
    <property type="match status" value="1"/>
</dbReference>
<dbReference type="SUPFAM" id="SSF51735">
    <property type="entry name" value="NAD(P)-binding Rossmann-fold domains"/>
    <property type="match status" value="1"/>
</dbReference>
<dbReference type="Proteomes" id="UP000193804">
    <property type="component" value="Unassembled WGS sequence"/>
</dbReference>
<evidence type="ECO:0000256" key="2">
    <source>
        <dbReference type="ARBA" id="ARBA00023002"/>
    </source>
</evidence>
<keyword evidence="5" id="KW-1185">Reference proteome</keyword>
<protein>
    <recommendedName>
        <fullName evidence="6">Short-chain dehydrogenase</fullName>
    </recommendedName>
</protein>
<dbReference type="GO" id="GO:0016491">
    <property type="term" value="F:oxidoreductase activity"/>
    <property type="evidence" value="ECO:0007669"/>
    <property type="project" value="UniProtKB-KW"/>
</dbReference>
<dbReference type="PANTHER" id="PTHR43086:SF3">
    <property type="entry name" value="NADP-DEPENDENT 3-HYDROXY ACID DEHYDROGENASE YDFG"/>
    <property type="match status" value="1"/>
</dbReference>
<dbReference type="Gene3D" id="3.40.50.720">
    <property type="entry name" value="NAD(P)-binding Rossmann-like Domain"/>
    <property type="match status" value="1"/>
</dbReference>